<feature type="compositionally biased region" description="Low complexity" evidence="2">
    <location>
        <begin position="97"/>
        <end position="106"/>
    </location>
</feature>
<feature type="compositionally biased region" description="Low complexity" evidence="2">
    <location>
        <begin position="60"/>
        <end position="76"/>
    </location>
</feature>
<evidence type="ECO:0000256" key="3">
    <source>
        <dbReference type="SAM" id="SignalP"/>
    </source>
</evidence>
<feature type="region of interest" description="Disordered" evidence="2">
    <location>
        <begin position="40"/>
        <end position="226"/>
    </location>
</feature>
<gene>
    <name evidence="5" type="ORF">NXS10_05515</name>
</gene>
<feature type="domain" description="YSIRK Gram-positive signal peptide" evidence="4">
    <location>
        <begin position="11"/>
        <end position="34"/>
    </location>
</feature>
<dbReference type="RefSeq" id="WP_259138581.1">
    <property type="nucleotide sequence ID" value="NZ_JANUXX010000006.1"/>
</dbReference>
<evidence type="ECO:0000313" key="6">
    <source>
        <dbReference type="Proteomes" id="UP001206548"/>
    </source>
</evidence>
<feature type="compositionally biased region" description="Basic and acidic residues" evidence="2">
    <location>
        <begin position="670"/>
        <end position="680"/>
    </location>
</feature>
<comment type="caution">
    <text evidence="5">The sequence shown here is derived from an EMBL/GenBank/DDBJ whole genome shotgun (WGS) entry which is preliminary data.</text>
</comment>
<feature type="region of interest" description="Disordered" evidence="2">
    <location>
        <begin position="650"/>
        <end position="680"/>
    </location>
</feature>
<feature type="compositionally biased region" description="Low complexity" evidence="2">
    <location>
        <begin position="163"/>
        <end position="181"/>
    </location>
</feature>
<dbReference type="Pfam" id="PF04650">
    <property type="entry name" value="YSIRK_signal"/>
    <property type="match status" value="1"/>
</dbReference>
<evidence type="ECO:0000256" key="1">
    <source>
        <dbReference type="ARBA" id="ARBA00022729"/>
    </source>
</evidence>
<accession>A0ABT2F9B8</accession>
<feature type="signal peptide" evidence="3">
    <location>
        <begin position="1"/>
        <end position="42"/>
    </location>
</feature>
<evidence type="ECO:0000259" key="4">
    <source>
        <dbReference type="Pfam" id="PF04650"/>
    </source>
</evidence>
<feature type="compositionally biased region" description="Basic and acidic residues" evidence="2">
    <location>
        <begin position="204"/>
        <end position="223"/>
    </location>
</feature>
<reference evidence="5 6" key="1">
    <citation type="journal article" date="2023" name="Int. J. Syst. Evol. Microbiol.">
        <title>Streptococcus sciuri sp. nov., Staphylococcus marylandisciuri sp. nov. and Staphylococcus americanisciuri sp. nov., isolated from faeces of eastern grey squirrel (Sciurus carolinensis).</title>
        <authorList>
            <person name="Volokhov D.V."/>
            <person name="Zagorodnyaya T.A."/>
            <person name="Furtak V.A."/>
            <person name="Nattanmai G."/>
            <person name="Randall L."/>
            <person name="Jose S."/>
            <person name="Gao Y."/>
            <person name="Eisenberg T."/>
            <person name="Delmonte P."/>
            <person name="Blom J."/>
            <person name="Mitchell K.K."/>
        </authorList>
    </citation>
    <scope>NUCLEOTIDE SEQUENCE [LARGE SCALE GENOMIC DNA]</scope>
    <source>
        <strain evidence="5 6">SQ9-PEA</strain>
    </source>
</reference>
<evidence type="ECO:0000313" key="5">
    <source>
        <dbReference type="EMBL" id="MCS4488415.1"/>
    </source>
</evidence>
<keyword evidence="1 3" id="KW-0732">Signal</keyword>
<dbReference type="InterPro" id="IPR005877">
    <property type="entry name" value="YSIRK_signal_dom"/>
</dbReference>
<feature type="compositionally biased region" description="Polar residues" evidence="2">
    <location>
        <begin position="111"/>
        <end position="127"/>
    </location>
</feature>
<sequence length="680" mass="71694">MFRKYHGKHERQRFSLRKLSVGTASVFLGTLVFLGTSTSASAEDVQVSTDTTQATRLEKSASSSSDVSNVDSTASTNQAITDTEKATVASEQDSSEKSSSSSTVSEENAKSTDSSTVQEDSTRVTEQTAPAESQTEASTETEQVEDQGVSASQVVSSDDKSASADSVSVTSVSNTSSSATVGADLAPASTIGSQSTQTNQESATSDKDAKTEQVTPTEEKPTEKLVANETQATAAAVLEANQVATDDSSSSRRRSRRSLSDSSTTLIDMRDANNNNNNNIGDIVSSNPKVISTEGFALGDIPTPELRSEASGYQYWAYDTDPSHYVIAVVENFRGGKPIGDPANKVGDGSDADYVYTFSLATDKTNPGTIYVEFYGKQKQWLGETVVKEGETQKNGGFTFRNENQSIAWAVSGNKIIGGDTLYTWKRAQSHYSGKGQFVGDTYPIPTKVTSTVQYVDQSGSEIGTVSITGLSGQKYTAPLKTTITTDSGGQLTSAPAKATGGLTVTSSGTELLGQLSNWHIGYTYTNDLSGRTYVAVPGVESDYYTVLPSRNSDGTWDETSAELKDPSEVKPSLASDGLVAVTARGANGGDPAYIPMSETAYRYMGTVSNGGTTASQYVDNPFSGGTAAPVYVFTTITNKTVPTSQTVTFEGAGDATPATDTQNDYSFSGKHDEVTGSDT</sequence>
<feature type="region of interest" description="Disordered" evidence="2">
    <location>
        <begin position="240"/>
        <end position="280"/>
    </location>
</feature>
<organism evidence="5 6">
    <name type="scientific">Streptococcus sciuri</name>
    <dbReference type="NCBI Taxonomy" id="2973939"/>
    <lineage>
        <taxon>Bacteria</taxon>
        <taxon>Bacillati</taxon>
        <taxon>Bacillota</taxon>
        <taxon>Bacilli</taxon>
        <taxon>Lactobacillales</taxon>
        <taxon>Streptococcaceae</taxon>
        <taxon>Streptococcus</taxon>
    </lineage>
</organism>
<feature type="compositionally biased region" description="Polar residues" evidence="2">
    <location>
        <begin position="190"/>
        <end position="203"/>
    </location>
</feature>
<protein>
    <submittedName>
        <fullName evidence="5">YSIRK-type signal peptide-containing protein</fullName>
    </submittedName>
</protein>
<evidence type="ECO:0000256" key="2">
    <source>
        <dbReference type="SAM" id="MobiDB-lite"/>
    </source>
</evidence>
<feature type="compositionally biased region" description="Low complexity" evidence="2">
    <location>
        <begin position="128"/>
        <end position="141"/>
    </location>
</feature>
<dbReference type="EMBL" id="JANUXX010000006">
    <property type="protein sequence ID" value="MCS4488415.1"/>
    <property type="molecule type" value="Genomic_DNA"/>
</dbReference>
<name>A0ABT2F9B8_9STRE</name>
<feature type="compositionally biased region" description="Polar residues" evidence="2">
    <location>
        <begin position="40"/>
        <end position="55"/>
    </location>
</feature>
<feature type="non-terminal residue" evidence="5">
    <location>
        <position position="680"/>
    </location>
</feature>
<feature type="chain" id="PRO_5046153456" evidence="3">
    <location>
        <begin position="43"/>
        <end position="680"/>
    </location>
</feature>
<proteinExistence type="predicted"/>
<keyword evidence="6" id="KW-1185">Reference proteome</keyword>
<dbReference type="NCBIfam" id="TIGR01168">
    <property type="entry name" value="YSIRK_signal"/>
    <property type="match status" value="1"/>
</dbReference>
<dbReference type="Proteomes" id="UP001206548">
    <property type="component" value="Unassembled WGS sequence"/>
</dbReference>